<evidence type="ECO:0000313" key="2">
    <source>
        <dbReference type="Proteomes" id="UP000054776"/>
    </source>
</evidence>
<sequence>MGTKLSPSGTKPLVCYCKAFDNPTCVPMTVNQYSIECRPRLLTNEQ</sequence>
<reference evidence="1 2" key="1">
    <citation type="submission" date="2015-01" db="EMBL/GenBank/DDBJ databases">
        <title>Evolution of Trichinella species and genotypes.</title>
        <authorList>
            <person name="Korhonen P.K."/>
            <person name="Edoardo P."/>
            <person name="Giuseppe L.R."/>
            <person name="Gasser R.B."/>
        </authorList>
    </citation>
    <scope>NUCLEOTIDE SEQUENCE [LARGE SCALE GENOMIC DNA]</scope>
    <source>
        <strain evidence="1">ISS3</strain>
    </source>
</reference>
<keyword evidence="2" id="KW-1185">Reference proteome</keyword>
<accession>A0A0V0Z6Y2</accession>
<organism evidence="1 2">
    <name type="scientific">Trichinella spiralis</name>
    <name type="common">Trichina worm</name>
    <dbReference type="NCBI Taxonomy" id="6334"/>
    <lineage>
        <taxon>Eukaryota</taxon>
        <taxon>Metazoa</taxon>
        <taxon>Ecdysozoa</taxon>
        <taxon>Nematoda</taxon>
        <taxon>Enoplea</taxon>
        <taxon>Dorylaimia</taxon>
        <taxon>Trichinellida</taxon>
        <taxon>Trichinellidae</taxon>
        <taxon>Trichinella</taxon>
    </lineage>
</organism>
<name>A0A0V0Z6Y2_TRISP</name>
<comment type="caution">
    <text evidence="1">The sequence shown here is derived from an EMBL/GenBank/DDBJ whole genome shotgun (WGS) entry which is preliminary data.</text>
</comment>
<dbReference type="InParanoid" id="A0A0V0Z6Y2"/>
<evidence type="ECO:0000313" key="1">
    <source>
        <dbReference type="EMBL" id="KRY08297.1"/>
    </source>
</evidence>
<gene>
    <name evidence="1" type="ORF">T01_15241</name>
</gene>
<proteinExistence type="predicted"/>
<protein>
    <submittedName>
        <fullName evidence="1">Uncharacterized protein</fullName>
    </submittedName>
</protein>
<dbReference type="Proteomes" id="UP000054776">
    <property type="component" value="Unassembled WGS sequence"/>
</dbReference>
<dbReference type="EMBL" id="JYDH01002649">
    <property type="protein sequence ID" value="KRY08297.1"/>
    <property type="molecule type" value="Genomic_DNA"/>
</dbReference>
<dbReference type="AlphaFoldDB" id="A0A0V0Z6Y2"/>